<organism evidence="16 18">
    <name type="scientific">Snodgrassella alvi</name>
    <dbReference type="NCBI Taxonomy" id="1196083"/>
    <lineage>
        <taxon>Bacteria</taxon>
        <taxon>Pseudomonadati</taxon>
        <taxon>Pseudomonadota</taxon>
        <taxon>Betaproteobacteria</taxon>
        <taxon>Neisseriales</taxon>
        <taxon>Neisseriaceae</taxon>
        <taxon>Snodgrassella</taxon>
    </lineage>
</organism>
<comment type="subunit">
    <text evidence="12">Monomer. Interacts with DnaB.</text>
</comment>
<comment type="domain">
    <text evidence="12">Contains an N-terminal zinc-binding domain, a central core domain that contains the primase activity, and a C-terminal DnaB-binding domain.</text>
</comment>
<comment type="cofactor">
    <cofactor evidence="12 13 14">
        <name>Zn(2+)</name>
        <dbReference type="ChEBI" id="CHEBI:29105"/>
    </cofactor>
    <text evidence="12 13 14">Binds 1 zinc ion per monomer.</text>
</comment>
<dbReference type="Gene3D" id="1.10.860.10">
    <property type="entry name" value="DNAb Helicase, Chain A"/>
    <property type="match status" value="1"/>
</dbReference>
<dbReference type="Gene3D" id="1.20.50.20">
    <property type="entry name" value="DnaG, RNA polymerase domain, helical bundle"/>
    <property type="match status" value="1"/>
</dbReference>
<dbReference type="Pfam" id="PF01807">
    <property type="entry name" value="Zn_ribbon_DnaG"/>
    <property type="match status" value="1"/>
</dbReference>
<dbReference type="SMART" id="SM00493">
    <property type="entry name" value="TOPRIM"/>
    <property type="match status" value="1"/>
</dbReference>
<keyword evidence="6 12" id="KW-0479">Metal-binding</keyword>
<evidence type="ECO:0000256" key="6">
    <source>
        <dbReference type="ARBA" id="ARBA00022723"/>
    </source>
</evidence>
<dbReference type="InterPro" id="IPR013173">
    <property type="entry name" value="DNA_primase_DnaG_DnaB-bd_dom"/>
</dbReference>
<evidence type="ECO:0000256" key="1">
    <source>
        <dbReference type="ARBA" id="ARBA00022478"/>
    </source>
</evidence>
<accession>A0A2N9XZM2</accession>
<keyword evidence="4 12" id="KW-0548">Nucleotidyltransferase</keyword>
<dbReference type="InterPro" id="IPR034151">
    <property type="entry name" value="TOPRIM_DnaG_bac"/>
</dbReference>
<dbReference type="SUPFAM" id="SSF117023">
    <property type="entry name" value="DNA primase DnaG, C-terminal domain"/>
    <property type="match status" value="1"/>
</dbReference>
<evidence type="ECO:0000256" key="3">
    <source>
        <dbReference type="ARBA" id="ARBA00022679"/>
    </source>
</evidence>
<evidence type="ECO:0000256" key="14">
    <source>
        <dbReference type="PIRSR" id="PIRSR002811-1"/>
    </source>
</evidence>
<dbReference type="Pfam" id="PF13155">
    <property type="entry name" value="Toprim_2"/>
    <property type="match status" value="1"/>
</dbReference>
<evidence type="ECO:0000256" key="8">
    <source>
        <dbReference type="ARBA" id="ARBA00022833"/>
    </source>
</evidence>
<dbReference type="PANTHER" id="PTHR30313:SF2">
    <property type="entry name" value="DNA PRIMASE"/>
    <property type="match status" value="1"/>
</dbReference>
<comment type="caution">
    <text evidence="16">The sequence shown here is derived from an EMBL/GenBank/DDBJ whole genome shotgun (WGS) entry which is preliminary data.</text>
</comment>
<evidence type="ECO:0000256" key="4">
    <source>
        <dbReference type="ARBA" id="ARBA00022695"/>
    </source>
</evidence>
<keyword evidence="9" id="KW-0460">Magnesium</keyword>
<comment type="similarity">
    <text evidence="12 13">Belongs to the DnaG primase family.</text>
</comment>
<dbReference type="InterPro" id="IPR050219">
    <property type="entry name" value="DnaG_primase"/>
</dbReference>
<keyword evidence="3 12" id="KW-0808">Transferase</keyword>
<keyword evidence="8 12" id="KW-0862">Zinc</keyword>
<evidence type="ECO:0000256" key="13">
    <source>
        <dbReference type="PIRNR" id="PIRNR002811"/>
    </source>
</evidence>
<dbReference type="InterPro" id="IPR036977">
    <property type="entry name" value="DNA_primase_Znf_CHC2"/>
</dbReference>
<dbReference type="GO" id="GO:0008270">
    <property type="term" value="F:zinc ion binding"/>
    <property type="evidence" value="ECO:0007669"/>
    <property type="project" value="UniProtKB-UniRule"/>
</dbReference>
<dbReference type="Pfam" id="PF10410">
    <property type="entry name" value="DnaB_bind"/>
    <property type="match status" value="1"/>
</dbReference>
<dbReference type="EMBL" id="MEIS01000074">
    <property type="protein sequence ID" value="PIT57419.1"/>
    <property type="molecule type" value="Genomic_DNA"/>
</dbReference>
<evidence type="ECO:0000256" key="9">
    <source>
        <dbReference type="ARBA" id="ARBA00022842"/>
    </source>
</evidence>
<dbReference type="InterPro" id="IPR030846">
    <property type="entry name" value="DnaG_bac"/>
</dbReference>
<comment type="catalytic activity">
    <reaction evidence="12">
        <text>ssDNA + n NTP = ssDNA/pppN(pN)n-1 hybrid + (n-1) diphosphate.</text>
        <dbReference type="EC" id="2.7.7.101"/>
    </reaction>
</comment>
<evidence type="ECO:0000256" key="7">
    <source>
        <dbReference type="ARBA" id="ARBA00022771"/>
    </source>
</evidence>
<keyword evidence="10 12" id="KW-0238">DNA-binding</keyword>
<dbReference type="Gene3D" id="3.90.580.10">
    <property type="entry name" value="Zinc finger, CHC2-type domain"/>
    <property type="match status" value="1"/>
</dbReference>
<dbReference type="Pfam" id="PF08275">
    <property type="entry name" value="DNAG_N"/>
    <property type="match status" value="1"/>
</dbReference>
<evidence type="ECO:0000256" key="10">
    <source>
        <dbReference type="ARBA" id="ARBA00023125"/>
    </source>
</evidence>
<dbReference type="InterPro" id="IPR013264">
    <property type="entry name" value="DNAG_N"/>
</dbReference>
<dbReference type="GO" id="GO:0000428">
    <property type="term" value="C:DNA-directed RNA polymerase complex"/>
    <property type="evidence" value="ECO:0007669"/>
    <property type="project" value="UniProtKB-KW"/>
</dbReference>
<dbReference type="GO" id="GO:0006269">
    <property type="term" value="P:DNA replication, synthesis of primer"/>
    <property type="evidence" value="ECO:0007669"/>
    <property type="project" value="UniProtKB-UniRule"/>
</dbReference>
<keyword evidence="1 12" id="KW-0240">DNA-directed RNA polymerase</keyword>
<evidence type="ECO:0000259" key="15">
    <source>
        <dbReference type="PROSITE" id="PS50880"/>
    </source>
</evidence>
<dbReference type="FunFam" id="3.90.580.10:FF:000001">
    <property type="entry name" value="DNA primase"/>
    <property type="match status" value="1"/>
</dbReference>
<dbReference type="EC" id="2.7.7.101" evidence="12"/>
<keyword evidence="5 12" id="KW-0235">DNA replication</keyword>
<feature type="domain" description="Toprim" evidence="15">
    <location>
        <begin position="254"/>
        <end position="336"/>
    </location>
</feature>
<dbReference type="HAMAP" id="MF_00974">
    <property type="entry name" value="DNA_primase_DnaG"/>
    <property type="match status" value="1"/>
</dbReference>
<dbReference type="GO" id="GO:0003677">
    <property type="term" value="F:DNA binding"/>
    <property type="evidence" value="ECO:0007669"/>
    <property type="project" value="UniProtKB-KW"/>
</dbReference>
<dbReference type="GO" id="GO:1990077">
    <property type="term" value="C:primosome complex"/>
    <property type="evidence" value="ECO:0007669"/>
    <property type="project" value="UniProtKB-KW"/>
</dbReference>
<dbReference type="GO" id="GO:0003899">
    <property type="term" value="F:DNA-directed RNA polymerase activity"/>
    <property type="evidence" value="ECO:0007669"/>
    <property type="project" value="UniProtKB-UniRule"/>
</dbReference>
<keyword evidence="11 12" id="KW-0804">Transcription</keyword>
<evidence type="ECO:0000256" key="5">
    <source>
        <dbReference type="ARBA" id="ARBA00022705"/>
    </source>
</evidence>
<dbReference type="Gene3D" id="3.90.980.10">
    <property type="entry name" value="DNA primase, catalytic core, N-terminal domain"/>
    <property type="match status" value="1"/>
</dbReference>
<proteinExistence type="inferred from homology"/>
<dbReference type="SMART" id="SM00400">
    <property type="entry name" value="ZnF_CHCC"/>
    <property type="match status" value="1"/>
</dbReference>
<dbReference type="EMBL" id="MEIS01000082">
    <property type="protein sequence ID" value="PIT56964.1"/>
    <property type="molecule type" value="Genomic_DNA"/>
</dbReference>
<dbReference type="AlphaFoldDB" id="A0A2N9XZM2"/>
<evidence type="ECO:0000256" key="11">
    <source>
        <dbReference type="ARBA" id="ARBA00023163"/>
    </source>
</evidence>
<dbReference type="SMART" id="SM00766">
    <property type="entry name" value="DnaG_DnaB_bind"/>
    <property type="match status" value="1"/>
</dbReference>
<dbReference type="InterPro" id="IPR016136">
    <property type="entry name" value="DNA_helicase_N/primase_C"/>
</dbReference>
<dbReference type="Pfam" id="PF08278">
    <property type="entry name" value="DnaG_DnaB_bind"/>
    <property type="match status" value="1"/>
</dbReference>
<feature type="zinc finger region" description="CHC2-type" evidence="12 14">
    <location>
        <begin position="37"/>
        <end position="61"/>
    </location>
</feature>
<keyword evidence="2 12" id="KW-0639">Primosome</keyword>
<reference evidence="16 18" key="1">
    <citation type="journal article" date="2017" name="MBio">
        <title>Type VI secretion-mediated competition in the bee gut microbiome.</title>
        <authorList>
            <person name="Steele M.I."/>
            <person name="Kwong W.K."/>
            <person name="Powell J.E."/>
            <person name="Whiteley M."/>
            <person name="Moran N.A."/>
        </authorList>
    </citation>
    <scope>NUCLEOTIDE SEQUENCE [LARGE SCALE GENOMIC DNA]</scope>
    <source>
        <strain evidence="16 18">Nev3CBA3</strain>
    </source>
</reference>
<evidence type="ECO:0000256" key="2">
    <source>
        <dbReference type="ARBA" id="ARBA00022515"/>
    </source>
</evidence>
<gene>
    <name evidence="12" type="primary">dnaG</name>
    <name evidence="17" type="ORF">BHC49_03645</name>
    <name evidence="16" type="ORF">BHC49_04015</name>
</gene>
<evidence type="ECO:0000313" key="16">
    <source>
        <dbReference type="EMBL" id="PIT56964.1"/>
    </source>
</evidence>
<dbReference type="InterPro" id="IPR006295">
    <property type="entry name" value="DNA_primase_DnaG"/>
</dbReference>
<name>A0A2N9XZM2_9NEIS</name>
<dbReference type="InterPro" id="IPR006171">
    <property type="entry name" value="TOPRIM_dom"/>
</dbReference>
<dbReference type="InterPro" id="IPR019475">
    <property type="entry name" value="DNA_primase_DnaB-bd"/>
</dbReference>
<dbReference type="InterPro" id="IPR037068">
    <property type="entry name" value="DNA_primase_core_N_sf"/>
</dbReference>
<evidence type="ECO:0000256" key="12">
    <source>
        <dbReference type="HAMAP-Rule" id="MF_00974"/>
    </source>
</evidence>
<dbReference type="PIRSF" id="PIRSF002811">
    <property type="entry name" value="DnaG"/>
    <property type="match status" value="1"/>
</dbReference>
<protein>
    <recommendedName>
        <fullName evidence="12 13">DNA primase</fullName>
        <ecNumber evidence="12">2.7.7.101</ecNumber>
    </recommendedName>
</protein>
<dbReference type="FunFam" id="3.90.980.10:FF:000001">
    <property type="entry name" value="DNA primase"/>
    <property type="match status" value="1"/>
</dbReference>
<sequence>MIPGEFIDELLNKIDIVDVIEEFVPLKKSGANYMACCPFHKEKSPSFSVSPTKQFYHCFGCGVHGSAIGFIMEYQGLSFQEAVQFLADRIGTTVPKQAGNINPQAQKAHKQQQQTLEQTTAAAATYYQQQLKTSLRAQNYLQQRGLSDEIIIHYGLGYAPDDWQALAKVFQPYPSNALVNSGMVITKDDRHYDRFRDRIMFPIRSTRGQIIGFGARIIETGEPKYLNSPETPLFDKGRNLYGLYEARAAIKEAQRVLVVEGYMDVVALAQFGLGYAVAALGTATTADHVRLLMRQSDHIYFCFDGDTAGKKAAWRALENALPQLKDDKILHFLFLPAEHDPDSYVRSHGLKTFEDALLNQSLPLSVYFWQTLTENIDLNTQEGKAELIKTASPLLAQIKAPALSFLLRQELSQKVGIDEHNLAQLLGQQQPRQPAIQQKNYRLPQNTFRQPPVMSLAQKQIRALLINPQWAVYIELPEYLDLHGDYACLAALAERIQASVTPLNSGAVLELMRNTEFEPVIRQIIHDYLDSPDVMQPGNEDDCTTFKQGMQKLLDNLKTQQIDALKRKLQHGKLSADEKQLLLLLLSPPKIPSA</sequence>
<evidence type="ECO:0000313" key="18">
    <source>
        <dbReference type="Proteomes" id="UP000229434"/>
    </source>
</evidence>
<dbReference type="Gene3D" id="3.40.1360.10">
    <property type="match status" value="1"/>
</dbReference>
<comment type="function">
    <text evidence="12 13">RNA polymerase that catalyzes the synthesis of short RNA molecules used as primers for DNA polymerase during DNA replication.</text>
</comment>
<dbReference type="SUPFAM" id="SSF56731">
    <property type="entry name" value="DNA primase core"/>
    <property type="match status" value="1"/>
</dbReference>
<dbReference type="PANTHER" id="PTHR30313">
    <property type="entry name" value="DNA PRIMASE"/>
    <property type="match status" value="1"/>
</dbReference>
<dbReference type="Proteomes" id="UP000229434">
    <property type="component" value="Unassembled WGS sequence"/>
</dbReference>
<dbReference type="InterPro" id="IPR002694">
    <property type="entry name" value="Znf_CHC2"/>
</dbReference>
<dbReference type="PROSITE" id="PS50880">
    <property type="entry name" value="TOPRIM"/>
    <property type="match status" value="1"/>
</dbReference>
<dbReference type="NCBIfam" id="TIGR01391">
    <property type="entry name" value="dnaG"/>
    <property type="match status" value="1"/>
</dbReference>
<evidence type="ECO:0000313" key="17">
    <source>
        <dbReference type="EMBL" id="PIT57419.1"/>
    </source>
</evidence>
<keyword evidence="7 12" id="KW-0863">Zinc-finger</keyword>
<dbReference type="GO" id="GO:0005737">
    <property type="term" value="C:cytoplasm"/>
    <property type="evidence" value="ECO:0007669"/>
    <property type="project" value="TreeGrafter"/>
</dbReference>
<dbReference type="RefSeq" id="WP_100137030.1">
    <property type="nucleotide sequence ID" value="NZ_MEIS01000074.1"/>
</dbReference>
<dbReference type="SUPFAM" id="SSF57783">
    <property type="entry name" value="Zinc beta-ribbon"/>
    <property type="match status" value="1"/>
</dbReference>
<dbReference type="FunFam" id="3.40.1360.10:FF:000002">
    <property type="entry name" value="DNA primase"/>
    <property type="match status" value="1"/>
</dbReference>
<dbReference type="CDD" id="cd03364">
    <property type="entry name" value="TOPRIM_DnaG_primases"/>
    <property type="match status" value="1"/>
</dbReference>